<organism evidence="2">
    <name type="scientific">Tanacetum cinerariifolium</name>
    <name type="common">Dalmatian daisy</name>
    <name type="synonym">Chrysanthemum cinerariifolium</name>
    <dbReference type="NCBI Taxonomy" id="118510"/>
    <lineage>
        <taxon>Eukaryota</taxon>
        <taxon>Viridiplantae</taxon>
        <taxon>Streptophyta</taxon>
        <taxon>Embryophyta</taxon>
        <taxon>Tracheophyta</taxon>
        <taxon>Spermatophyta</taxon>
        <taxon>Magnoliopsida</taxon>
        <taxon>eudicotyledons</taxon>
        <taxon>Gunneridae</taxon>
        <taxon>Pentapetalae</taxon>
        <taxon>asterids</taxon>
        <taxon>campanulids</taxon>
        <taxon>Asterales</taxon>
        <taxon>Asteraceae</taxon>
        <taxon>Asteroideae</taxon>
        <taxon>Anthemideae</taxon>
        <taxon>Anthemidinae</taxon>
        <taxon>Tanacetum</taxon>
    </lineage>
</organism>
<feature type="region of interest" description="Disordered" evidence="1">
    <location>
        <begin position="64"/>
        <end position="103"/>
    </location>
</feature>
<feature type="compositionally biased region" description="Basic and acidic residues" evidence="1">
    <location>
        <begin position="64"/>
        <end position="94"/>
    </location>
</feature>
<evidence type="ECO:0000313" key="2">
    <source>
        <dbReference type="EMBL" id="GEZ30755.1"/>
    </source>
</evidence>
<evidence type="ECO:0000256" key="1">
    <source>
        <dbReference type="SAM" id="MobiDB-lite"/>
    </source>
</evidence>
<protein>
    <submittedName>
        <fullName evidence="2">Uncharacterized protein</fullName>
    </submittedName>
</protein>
<name>A0A699I9I8_TANCI</name>
<dbReference type="EMBL" id="BKCJ010263575">
    <property type="protein sequence ID" value="GEZ30755.1"/>
    <property type="molecule type" value="Genomic_DNA"/>
</dbReference>
<accession>A0A699I9I8</accession>
<gene>
    <name evidence="2" type="ORF">Tci_502728</name>
</gene>
<sequence>MSHLRQAIMEEHRVSMEAYNKVYNGKVRSELRMAIVQQSMKIDMWEIKEKLAERREQMAIRTYEEEKRRAELNQKIEEDKRRDQSRIPEKDVPSHRPRKQHMGGHIFGAGLELTGGFNLRAFEELNFVLGMGQERRTWNPGSLTINQEETF</sequence>
<comment type="caution">
    <text evidence="2">The sequence shown here is derived from an EMBL/GenBank/DDBJ whole genome shotgun (WGS) entry which is preliminary data.</text>
</comment>
<reference evidence="2" key="1">
    <citation type="journal article" date="2019" name="Sci. Rep.">
        <title>Draft genome of Tanacetum cinerariifolium, the natural source of mosquito coil.</title>
        <authorList>
            <person name="Yamashiro T."/>
            <person name="Shiraishi A."/>
            <person name="Satake H."/>
            <person name="Nakayama K."/>
        </authorList>
    </citation>
    <scope>NUCLEOTIDE SEQUENCE</scope>
</reference>
<proteinExistence type="predicted"/>
<dbReference type="AlphaFoldDB" id="A0A699I9I8"/>